<evidence type="ECO:0000256" key="7">
    <source>
        <dbReference type="SAM" id="MobiDB-lite"/>
    </source>
</evidence>
<evidence type="ECO:0000256" key="2">
    <source>
        <dbReference type="ARBA" id="ARBA00010075"/>
    </source>
</evidence>
<protein>
    <submittedName>
        <fullName evidence="10">Mobile element protein</fullName>
    </submittedName>
</protein>
<evidence type="ECO:0000256" key="3">
    <source>
        <dbReference type="ARBA" id="ARBA00022578"/>
    </source>
</evidence>
<dbReference type="GO" id="GO:0046872">
    <property type="term" value="F:metal ion binding"/>
    <property type="evidence" value="ECO:0007669"/>
    <property type="project" value="UniProtKB-KW"/>
</dbReference>
<reference evidence="10" key="1">
    <citation type="submission" date="2020-02" db="EMBL/GenBank/DDBJ databases">
        <authorList>
            <person name="Meier V. D."/>
        </authorList>
    </citation>
    <scope>NUCLEOTIDE SEQUENCE</scope>
    <source>
        <strain evidence="10">AVDCRST_MAG92</strain>
    </source>
</reference>
<feature type="domain" description="Transposase Helix-turn-helix" evidence="9">
    <location>
        <begin position="47"/>
        <end position="95"/>
    </location>
</feature>
<gene>
    <name evidence="10" type="ORF">AVDCRST_MAG92-3793</name>
</gene>
<dbReference type="InterPro" id="IPR027805">
    <property type="entry name" value="Transposase_HTH_dom"/>
</dbReference>
<sequence length="275" mass="32433">MRYEQAQDLLPQEFKRLYGVKRYTFEVMVEAMRQHNSLKKKDSGNPKLTLEDQVLVALQYWREYRTYFHIAQDWGVSESTICRTVHKVEIVLMRSGRFRLPGKKSLRLGLIPDTIAVDVTESPIERPQRGQKQFYSGKQKRHTFKSQLVIDLSTHQIICMAHGKGRRHDFHLWKASRVQLHPRTKGLGDRGYQGLAKLHANSQTPKKKPRNQQLSVTDKRANRELARLRVVVEHVNRQLKIFRILGERYRNRRRRFGLRCNLIAAFYNFELELAG</sequence>
<dbReference type="AlphaFoldDB" id="A0A6J4JQN3"/>
<dbReference type="Pfam" id="PF13613">
    <property type="entry name" value="HTH_Tnp_4"/>
    <property type="match status" value="1"/>
</dbReference>
<evidence type="ECO:0000259" key="8">
    <source>
        <dbReference type="Pfam" id="PF13359"/>
    </source>
</evidence>
<evidence type="ECO:0000256" key="6">
    <source>
        <dbReference type="ARBA" id="ARBA00023172"/>
    </source>
</evidence>
<dbReference type="GO" id="GO:0032196">
    <property type="term" value="P:transposition"/>
    <property type="evidence" value="ECO:0007669"/>
    <property type="project" value="UniProtKB-KW"/>
</dbReference>
<feature type="domain" description="DDE Tnp4" evidence="8">
    <location>
        <begin position="117"/>
        <end position="253"/>
    </location>
</feature>
<evidence type="ECO:0000259" key="9">
    <source>
        <dbReference type="Pfam" id="PF13613"/>
    </source>
</evidence>
<dbReference type="NCBIfam" id="NF033581">
    <property type="entry name" value="transpos_IS5_4"/>
    <property type="match status" value="1"/>
</dbReference>
<keyword evidence="6" id="KW-0233">DNA recombination</keyword>
<feature type="region of interest" description="Disordered" evidence="7">
    <location>
        <begin position="199"/>
        <end position="219"/>
    </location>
</feature>
<keyword evidence="3" id="KW-0815">Transposition</keyword>
<accession>A0A6J4JQN3</accession>
<dbReference type="InterPro" id="IPR027806">
    <property type="entry name" value="HARBI1_dom"/>
</dbReference>
<dbReference type="EMBL" id="CADCTM010000657">
    <property type="protein sequence ID" value="CAA9284606.1"/>
    <property type="molecule type" value="Genomic_DNA"/>
</dbReference>
<evidence type="ECO:0000256" key="5">
    <source>
        <dbReference type="ARBA" id="ARBA00023125"/>
    </source>
</evidence>
<comment type="cofactor">
    <cofactor evidence="1">
        <name>a divalent metal cation</name>
        <dbReference type="ChEBI" id="CHEBI:60240"/>
    </cofactor>
</comment>
<evidence type="ECO:0000256" key="1">
    <source>
        <dbReference type="ARBA" id="ARBA00001968"/>
    </source>
</evidence>
<dbReference type="InterPro" id="IPR047959">
    <property type="entry name" value="Transpos_IS5"/>
</dbReference>
<comment type="similarity">
    <text evidence="2">Belongs to the transposase 11 family.</text>
</comment>
<name>A0A6J4JQN3_9CYAN</name>
<proteinExistence type="inferred from homology"/>
<dbReference type="GO" id="GO:0003677">
    <property type="term" value="F:DNA binding"/>
    <property type="evidence" value="ECO:0007669"/>
    <property type="project" value="UniProtKB-KW"/>
</dbReference>
<evidence type="ECO:0000256" key="4">
    <source>
        <dbReference type="ARBA" id="ARBA00022723"/>
    </source>
</evidence>
<keyword evidence="5" id="KW-0238">DNA-binding</keyword>
<evidence type="ECO:0000313" key="10">
    <source>
        <dbReference type="EMBL" id="CAA9284606.1"/>
    </source>
</evidence>
<dbReference type="Pfam" id="PF13359">
    <property type="entry name" value="DDE_Tnp_4"/>
    <property type="match status" value="1"/>
</dbReference>
<dbReference type="GO" id="GO:0006310">
    <property type="term" value="P:DNA recombination"/>
    <property type="evidence" value="ECO:0007669"/>
    <property type="project" value="UniProtKB-KW"/>
</dbReference>
<keyword evidence="4" id="KW-0479">Metal-binding</keyword>
<organism evidence="10">
    <name type="scientific">uncultured Coleofasciculus sp</name>
    <dbReference type="NCBI Taxonomy" id="1267456"/>
    <lineage>
        <taxon>Bacteria</taxon>
        <taxon>Bacillati</taxon>
        <taxon>Cyanobacteriota</taxon>
        <taxon>Cyanophyceae</taxon>
        <taxon>Coleofasciculales</taxon>
        <taxon>Coleofasciculaceae</taxon>
        <taxon>Coleofasciculus</taxon>
        <taxon>environmental samples</taxon>
    </lineage>
</organism>